<dbReference type="EMBL" id="NAJP01000002">
    <property type="protein sequence ID" value="TKA49001.1"/>
    <property type="molecule type" value="Genomic_DNA"/>
</dbReference>
<evidence type="ECO:0000313" key="6">
    <source>
        <dbReference type="Proteomes" id="UP001175353"/>
    </source>
</evidence>
<feature type="signal peptide" evidence="1">
    <location>
        <begin position="1"/>
        <end position="19"/>
    </location>
</feature>
<dbReference type="Proteomes" id="UP001175353">
    <property type="component" value="Unassembled WGS sequence"/>
</dbReference>
<sequence length="127" mass="13605">MKLTTTLTALFATATLAMTDEEMCQKKNPHAVQAIQQFCAKTDIVAPSSYATAGAHVGTGGGHDTRLSIEAVCSPAQWVPQKYCLSQYYNMCATGDDVGDANDRFYGAGNYHCQTWHFSVGGPYGGL</sequence>
<evidence type="ECO:0000313" key="2">
    <source>
        <dbReference type="EMBL" id="KAK0317392.1"/>
    </source>
</evidence>
<evidence type="ECO:0000256" key="1">
    <source>
        <dbReference type="SAM" id="SignalP"/>
    </source>
</evidence>
<reference evidence="4 5" key="1">
    <citation type="submission" date="2017-03" db="EMBL/GenBank/DDBJ databases">
        <title>Genomes of endolithic fungi from Antarctica.</title>
        <authorList>
            <person name="Coleine C."/>
            <person name="Masonjones S."/>
            <person name="Stajich J.E."/>
        </authorList>
    </citation>
    <scope>NUCLEOTIDE SEQUENCE [LARGE SCALE GENOMIC DNA]</scope>
    <source>
        <strain evidence="4 5">CCFEE 5311</strain>
    </source>
</reference>
<dbReference type="Proteomes" id="UP000310066">
    <property type="component" value="Unassembled WGS sequence"/>
</dbReference>
<proteinExistence type="predicted"/>
<evidence type="ECO:0000313" key="3">
    <source>
        <dbReference type="EMBL" id="KAK1016296.1"/>
    </source>
</evidence>
<comment type="caution">
    <text evidence="4">The sequence shown here is derived from an EMBL/GenBank/DDBJ whole genome shotgun (WGS) entry which is preliminary data.</text>
</comment>
<gene>
    <name evidence="4" type="ORF">B0A54_01077</name>
    <name evidence="2" type="ORF">LTR82_011715</name>
    <name evidence="3" type="ORF">LTR91_000316</name>
</gene>
<feature type="chain" id="PRO_5044609411" evidence="1">
    <location>
        <begin position="20"/>
        <end position="127"/>
    </location>
</feature>
<protein>
    <submittedName>
        <fullName evidence="4">Uncharacterized protein</fullName>
    </submittedName>
</protein>
<evidence type="ECO:0000313" key="4">
    <source>
        <dbReference type="EMBL" id="TKA49001.1"/>
    </source>
</evidence>
<reference evidence="3" key="3">
    <citation type="submission" date="2023-06" db="EMBL/GenBank/DDBJ databases">
        <title>Black Yeasts Isolated from many extreme environments.</title>
        <authorList>
            <person name="Coleine C."/>
            <person name="Stajich J.E."/>
            <person name="Selbmann L."/>
        </authorList>
    </citation>
    <scope>NUCLEOTIDE SEQUENCE</scope>
    <source>
        <strain evidence="3">CCFEE 5200</strain>
    </source>
</reference>
<keyword evidence="1" id="KW-0732">Signal</keyword>
<dbReference type="OrthoDB" id="3828405at2759"/>
<dbReference type="EMBL" id="JAUJLE010000001">
    <property type="protein sequence ID" value="KAK1016296.1"/>
    <property type="molecule type" value="Genomic_DNA"/>
</dbReference>
<accession>A0A4U0VI95</accession>
<keyword evidence="6" id="KW-1185">Reference proteome</keyword>
<dbReference type="AlphaFoldDB" id="A0A4U0VI95"/>
<name>A0A4U0VI95_9PEZI</name>
<dbReference type="EMBL" id="JASUXU010000044">
    <property type="protein sequence ID" value="KAK0317392.1"/>
    <property type="molecule type" value="Genomic_DNA"/>
</dbReference>
<evidence type="ECO:0000313" key="5">
    <source>
        <dbReference type="Proteomes" id="UP000310066"/>
    </source>
</evidence>
<dbReference type="Proteomes" id="UP001168146">
    <property type="component" value="Unassembled WGS sequence"/>
</dbReference>
<organism evidence="4 5">
    <name type="scientific">Friedmanniomyces endolithicus</name>
    <dbReference type="NCBI Taxonomy" id="329885"/>
    <lineage>
        <taxon>Eukaryota</taxon>
        <taxon>Fungi</taxon>
        <taxon>Dikarya</taxon>
        <taxon>Ascomycota</taxon>
        <taxon>Pezizomycotina</taxon>
        <taxon>Dothideomycetes</taxon>
        <taxon>Dothideomycetidae</taxon>
        <taxon>Mycosphaerellales</taxon>
        <taxon>Teratosphaeriaceae</taxon>
        <taxon>Friedmanniomyces</taxon>
    </lineage>
</organism>
<reference evidence="2" key="2">
    <citation type="submission" date="2021-12" db="EMBL/GenBank/DDBJ databases">
        <title>Black yeast isolated from Biological Soil Crust.</title>
        <authorList>
            <person name="Kurbessoian T."/>
        </authorList>
    </citation>
    <scope>NUCLEOTIDE SEQUENCE</scope>
    <source>
        <strain evidence="2">CCFEE 5208</strain>
    </source>
</reference>